<dbReference type="EMBL" id="JANPWB010000012">
    <property type="protein sequence ID" value="KAJ1119190.1"/>
    <property type="molecule type" value="Genomic_DNA"/>
</dbReference>
<proteinExistence type="predicted"/>
<dbReference type="AlphaFoldDB" id="A0AAV7NSX3"/>
<reference evidence="2" key="1">
    <citation type="journal article" date="2022" name="bioRxiv">
        <title>Sequencing and chromosome-scale assembly of the giantPleurodeles waltlgenome.</title>
        <authorList>
            <person name="Brown T."/>
            <person name="Elewa A."/>
            <person name="Iarovenko S."/>
            <person name="Subramanian E."/>
            <person name="Araus A.J."/>
            <person name="Petzold A."/>
            <person name="Susuki M."/>
            <person name="Suzuki K.-i.T."/>
            <person name="Hayashi T."/>
            <person name="Toyoda A."/>
            <person name="Oliveira C."/>
            <person name="Osipova E."/>
            <person name="Leigh N.D."/>
            <person name="Simon A."/>
            <person name="Yun M.H."/>
        </authorList>
    </citation>
    <scope>NUCLEOTIDE SEQUENCE</scope>
    <source>
        <strain evidence="2">20211129_DDA</strain>
        <tissue evidence="2">Liver</tissue>
    </source>
</reference>
<sequence>MPDQKENARTYCHRTERRKKACRNPVPTDDEQKPFRKKNRRCNQKESRVVERMWERSAECGGSTLRPQTLTTEYPANLVYYPATL</sequence>
<organism evidence="2 3">
    <name type="scientific">Pleurodeles waltl</name>
    <name type="common">Iberian ribbed newt</name>
    <dbReference type="NCBI Taxonomy" id="8319"/>
    <lineage>
        <taxon>Eukaryota</taxon>
        <taxon>Metazoa</taxon>
        <taxon>Chordata</taxon>
        <taxon>Craniata</taxon>
        <taxon>Vertebrata</taxon>
        <taxon>Euteleostomi</taxon>
        <taxon>Amphibia</taxon>
        <taxon>Batrachia</taxon>
        <taxon>Caudata</taxon>
        <taxon>Salamandroidea</taxon>
        <taxon>Salamandridae</taxon>
        <taxon>Pleurodelinae</taxon>
        <taxon>Pleurodeles</taxon>
    </lineage>
</organism>
<evidence type="ECO:0000256" key="1">
    <source>
        <dbReference type="SAM" id="MobiDB-lite"/>
    </source>
</evidence>
<dbReference type="Proteomes" id="UP001066276">
    <property type="component" value="Chromosome 8"/>
</dbReference>
<accession>A0AAV7NSX3</accession>
<protein>
    <submittedName>
        <fullName evidence="2">Uncharacterized protein</fullName>
    </submittedName>
</protein>
<evidence type="ECO:0000313" key="2">
    <source>
        <dbReference type="EMBL" id="KAJ1119190.1"/>
    </source>
</evidence>
<feature type="region of interest" description="Disordered" evidence="1">
    <location>
        <begin position="16"/>
        <end position="44"/>
    </location>
</feature>
<name>A0AAV7NSX3_PLEWA</name>
<evidence type="ECO:0000313" key="3">
    <source>
        <dbReference type="Proteomes" id="UP001066276"/>
    </source>
</evidence>
<comment type="caution">
    <text evidence="2">The sequence shown here is derived from an EMBL/GenBank/DDBJ whole genome shotgun (WGS) entry which is preliminary data.</text>
</comment>
<gene>
    <name evidence="2" type="ORF">NDU88_007376</name>
</gene>
<keyword evidence="3" id="KW-1185">Reference proteome</keyword>